<sequence>MTLFSPLTLPVPAKQLRCEDDTPVCWLLSQYLLNEFQYALLHEPGILEDRDPEYLHQYRVSLRRCRSMLAIFAVVYPPQAVTKLRQQLKVMMEPSGLLRDLDVFTDPDSHPESLSTILSELLPVVTAKRSRVFQRFSHWIESDEYQHITQQIFTRFIDCAQHPTQAGLKSLHSVAAYHLEKQTRKLLKSSRRIKPGSTDEEIHKLRIGCKKLRYLNDFCRAVGITTAEQSLIEQAQLKHWQSELGKFNDTSSQLHFCLTHLSPLQTNTKTVQAVDAFVKHSREQHHASKQQVLNNIATLVKRGTKKAAH</sequence>
<evidence type="ECO:0000313" key="2">
    <source>
        <dbReference type="EMBL" id="QXO16436.1"/>
    </source>
</evidence>
<evidence type="ECO:0000313" key="3">
    <source>
        <dbReference type="Proteomes" id="UP000694232"/>
    </source>
</evidence>
<dbReference type="SMART" id="SM00880">
    <property type="entry name" value="CHAD"/>
    <property type="match status" value="1"/>
</dbReference>
<dbReference type="PANTHER" id="PTHR39339:SF1">
    <property type="entry name" value="CHAD DOMAIN-CONTAINING PROTEIN"/>
    <property type="match status" value="1"/>
</dbReference>
<dbReference type="KEGG" id="vos:KNV97_02695"/>
<reference evidence="2" key="1">
    <citation type="submission" date="2021-06" db="EMBL/GenBank/DDBJ databases">
        <title>Vibrio nov. sp., novel gut bacterium isolated from Yellow Sea oyster.</title>
        <authorList>
            <person name="Muhammad N."/>
            <person name="Nguyen T.H."/>
            <person name="Lee Y.-J."/>
            <person name="Ko J."/>
            <person name="Kim S.-G."/>
        </authorList>
    </citation>
    <scope>NUCLEOTIDE SEQUENCE</scope>
    <source>
        <strain evidence="2">OG9-811</strain>
    </source>
</reference>
<dbReference type="Proteomes" id="UP000694232">
    <property type="component" value="Chromosome 2"/>
</dbReference>
<name>A0A975U8T6_9VIBR</name>
<gene>
    <name evidence="2" type="ORF">KNV97_02695</name>
</gene>
<accession>A0A975U8T6</accession>
<dbReference type="AlphaFoldDB" id="A0A975U8T6"/>
<keyword evidence="3" id="KW-1185">Reference proteome</keyword>
<organism evidence="2 3">
    <name type="scientific">Vibrio ostreae</name>
    <dbReference type="NCBI Taxonomy" id="2841925"/>
    <lineage>
        <taxon>Bacteria</taxon>
        <taxon>Pseudomonadati</taxon>
        <taxon>Pseudomonadota</taxon>
        <taxon>Gammaproteobacteria</taxon>
        <taxon>Vibrionales</taxon>
        <taxon>Vibrionaceae</taxon>
        <taxon>Vibrio</taxon>
    </lineage>
</organism>
<proteinExistence type="predicted"/>
<protein>
    <submittedName>
        <fullName evidence="2">CHAD domain-containing protein</fullName>
    </submittedName>
</protein>
<dbReference type="PROSITE" id="PS51708">
    <property type="entry name" value="CHAD"/>
    <property type="match status" value="1"/>
</dbReference>
<dbReference type="InterPro" id="IPR007899">
    <property type="entry name" value="CHAD_dom"/>
</dbReference>
<dbReference type="EMBL" id="CP076642">
    <property type="protein sequence ID" value="QXO16436.1"/>
    <property type="molecule type" value="Genomic_DNA"/>
</dbReference>
<feature type="domain" description="CHAD" evidence="1">
    <location>
        <begin position="21"/>
        <end position="305"/>
    </location>
</feature>
<dbReference type="PANTHER" id="PTHR39339">
    <property type="entry name" value="SLR1444 PROTEIN"/>
    <property type="match status" value="1"/>
</dbReference>
<dbReference type="Pfam" id="PF05235">
    <property type="entry name" value="CHAD"/>
    <property type="match status" value="1"/>
</dbReference>
<evidence type="ECO:0000259" key="1">
    <source>
        <dbReference type="PROSITE" id="PS51708"/>
    </source>
</evidence>
<dbReference type="RefSeq" id="WP_218562063.1">
    <property type="nucleotide sequence ID" value="NZ_CP076642.1"/>
</dbReference>